<sequence length="209" mass="23152">MASKTFPFSVLLAHGCFLSHPPTSTSTNRSFAPRPIKHLSCLCVNHRLFARNKGHLLVSHFFKYSTSRIRSFQQENAESYEDARSQDILDEQDKLTDEVIGNENNGRRSFLAKVAIVLGIAATATIISICLKRPVLGSLLGIQFLAEGSSSVTAAPPVGFTFKAFGYNVVLLEYAPGWIYFWLLMAAGCGLFISEEALNIWVCPLYWLA</sequence>
<reference evidence="2 3" key="1">
    <citation type="submission" date="2024-01" db="EMBL/GenBank/DDBJ databases">
        <title>A telomere-to-telomere, gap-free genome of sweet tea (Lithocarpus litseifolius).</title>
        <authorList>
            <person name="Zhou J."/>
        </authorList>
    </citation>
    <scope>NUCLEOTIDE SEQUENCE [LARGE SCALE GENOMIC DNA]</scope>
    <source>
        <strain evidence="2">Zhou-2022a</strain>
        <tissue evidence="2">Leaf</tissue>
    </source>
</reference>
<feature type="transmembrane region" description="Helical" evidence="1">
    <location>
        <begin position="179"/>
        <end position="208"/>
    </location>
</feature>
<keyword evidence="1" id="KW-1133">Transmembrane helix</keyword>
<evidence type="ECO:0000313" key="3">
    <source>
        <dbReference type="Proteomes" id="UP001459277"/>
    </source>
</evidence>
<name>A0AAW2C490_9ROSI</name>
<accession>A0AAW2C490</accession>
<dbReference type="PANTHER" id="PTHR30353">
    <property type="entry name" value="INNER MEMBRANE PROTEIN DEDA-RELATED"/>
    <property type="match status" value="1"/>
</dbReference>
<keyword evidence="1" id="KW-0472">Membrane</keyword>
<feature type="transmembrane region" description="Helical" evidence="1">
    <location>
        <begin position="110"/>
        <end position="131"/>
    </location>
</feature>
<organism evidence="2 3">
    <name type="scientific">Lithocarpus litseifolius</name>
    <dbReference type="NCBI Taxonomy" id="425828"/>
    <lineage>
        <taxon>Eukaryota</taxon>
        <taxon>Viridiplantae</taxon>
        <taxon>Streptophyta</taxon>
        <taxon>Embryophyta</taxon>
        <taxon>Tracheophyta</taxon>
        <taxon>Spermatophyta</taxon>
        <taxon>Magnoliopsida</taxon>
        <taxon>eudicotyledons</taxon>
        <taxon>Gunneridae</taxon>
        <taxon>Pentapetalae</taxon>
        <taxon>rosids</taxon>
        <taxon>fabids</taxon>
        <taxon>Fagales</taxon>
        <taxon>Fagaceae</taxon>
        <taxon>Lithocarpus</taxon>
    </lineage>
</organism>
<dbReference type="InterPro" id="IPR032818">
    <property type="entry name" value="DedA-like"/>
</dbReference>
<proteinExistence type="predicted"/>
<dbReference type="EMBL" id="JAZDWU010000008">
    <property type="protein sequence ID" value="KAK9992768.1"/>
    <property type="molecule type" value="Genomic_DNA"/>
</dbReference>
<protein>
    <submittedName>
        <fullName evidence="2">Uncharacterized protein</fullName>
    </submittedName>
</protein>
<evidence type="ECO:0000313" key="2">
    <source>
        <dbReference type="EMBL" id="KAK9992768.1"/>
    </source>
</evidence>
<dbReference type="PANTHER" id="PTHR30353:SF0">
    <property type="entry name" value="TRANSMEMBRANE PROTEIN"/>
    <property type="match status" value="1"/>
</dbReference>
<dbReference type="AlphaFoldDB" id="A0AAW2C490"/>
<keyword evidence="3" id="KW-1185">Reference proteome</keyword>
<gene>
    <name evidence="2" type="ORF">SO802_022471</name>
</gene>
<dbReference type="Proteomes" id="UP001459277">
    <property type="component" value="Unassembled WGS sequence"/>
</dbReference>
<comment type="caution">
    <text evidence="2">The sequence shown here is derived from an EMBL/GenBank/DDBJ whole genome shotgun (WGS) entry which is preliminary data.</text>
</comment>
<evidence type="ECO:0000256" key="1">
    <source>
        <dbReference type="SAM" id="Phobius"/>
    </source>
</evidence>
<keyword evidence="1" id="KW-0812">Transmembrane</keyword>